<evidence type="ECO:0000313" key="7">
    <source>
        <dbReference type="EMBL" id="KAK6759562.1"/>
    </source>
</evidence>
<sequence length="308" mass="35360">MDPNEYVRPVLIFLNTIVLITYPLHLVFVVSLIRNRHSSALGTPFHHLLLSVGISDLVSATGYLLLQEPAWLGIASHFYLGNAWWIAKVVNICGIAISNVPVYIHFFLAVNRLTAVRLPAEHYLIWRYPTVHKITYIVWTITICISLPMIYPIEFQGYQMYNGGIQSVAFHFINPLPAKMYTLYVMCLSALIFPTIIIYIYLLTYIWFLKFVSRNKQHIQAIVVKSTVAVFFTSIGDVILATVLGSQQLYWILYEKDLLDPPTFWLAFKIGRDLHNIATPWAMLLLFKRLRKSIIHGTSSRNSNTVKL</sequence>
<evidence type="ECO:0000256" key="5">
    <source>
        <dbReference type="SAM" id="Phobius"/>
    </source>
</evidence>
<feature type="transmembrane region" description="Helical" evidence="5">
    <location>
        <begin position="85"/>
        <end position="110"/>
    </location>
</feature>
<evidence type="ECO:0000256" key="2">
    <source>
        <dbReference type="ARBA" id="ARBA00022692"/>
    </source>
</evidence>
<gene>
    <name evidence="7" type="primary">Necator_chrX.g21414</name>
    <name evidence="7" type="ORF">RB195_021253</name>
</gene>
<comment type="subcellular location">
    <subcellularLocation>
        <location evidence="1">Membrane</location>
    </subcellularLocation>
</comment>
<evidence type="ECO:0000256" key="4">
    <source>
        <dbReference type="ARBA" id="ARBA00023136"/>
    </source>
</evidence>
<dbReference type="Gene3D" id="1.20.1070.10">
    <property type="entry name" value="Rhodopsin 7-helix transmembrane proteins"/>
    <property type="match status" value="1"/>
</dbReference>
<keyword evidence="8" id="KW-1185">Reference proteome</keyword>
<feature type="transmembrane region" description="Helical" evidence="5">
    <location>
        <begin position="45"/>
        <end position="65"/>
    </location>
</feature>
<dbReference type="SUPFAM" id="SSF81321">
    <property type="entry name" value="Family A G protein-coupled receptor-like"/>
    <property type="match status" value="1"/>
</dbReference>
<keyword evidence="4 5" id="KW-0472">Membrane</keyword>
<organism evidence="7 8">
    <name type="scientific">Necator americanus</name>
    <name type="common">Human hookworm</name>
    <dbReference type="NCBI Taxonomy" id="51031"/>
    <lineage>
        <taxon>Eukaryota</taxon>
        <taxon>Metazoa</taxon>
        <taxon>Ecdysozoa</taxon>
        <taxon>Nematoda</taxon>
        <taxon>Chromadorea</taxon>
        <taxon>Rhabditida</taxon>
        <taxon>Rhabditina</taxon>
        <taxon>Rhabditomorpha</taxon>
        <taxon>Strongyloidea</taxon>
        <taxon>Ancylostomatidae</taxon>
        <taxon>Bunostominae</taxon>
        <taxon>Necator</taxon>
    </lineage>
</organism>
<dbReference type="PANTHER" id="PTHR31748:SF1">
    <property type="entry name" value="SERPENTINE RECEPTOR, CLASS V"/>
    <property type="match status" value="1"/>
</dbReference>
<evidence type="ECO:0000256" key="1">
    <source>
        <dbReference type="ARBA" id="ARBA00004370"/>
    </source>
</evidence>
<name>A0ABR1EA30_NECAM</name>
<feature type="domain" description="G-protein coupled receptors family 1 profile" evidence="6">
    <location>
        <begin position="24"/>
        <end position="308"/>
    </location>
</feature>
<dbReference type="Proteomes" id="UP001303046">
    <property type="component" value="Unassembled WGS sequence"/>
</dbReference>
<protein>
    <recommendedName>
        <fullName evidence="6">G-protein coupled receptors family 1 profile domain-containing protein</fullName>
    </recommendedName>
</protein>
<comment type="caution">
    <text evidence="7">The sequence shown here is derived from an EMBL/GenBank/DDBJ whole genome shotgun (WGS) entry which is preliminary data.</text>
</comment>
<keyword evidence="3 5" id="KW-1133">Transmembrane helix</keyword>
<dbReference type="CDD" id="cd00637">
    <property type="entry name" value="7tm_classA_rhodopsin-like"/>
    <property type="match status" value="1"/>
</dbReference>
<feature type="transmembrane region" description="Helical" evidence="5">
    <location>
        <begin position="181"/>
        <end position="209"/>
    </location>
</feature>
<reference evidence="7 8" key="1">
    <citation type="submission" date="2023-08" db="EMBL/GenBank/DDBJ databases">
        <title>A Necator americanus chromosomal reference genome.</title>
        <authorList>
            <person name="Ilik V."/>
            <person name="Petrzelkova K.J."/>
            <person name="Pardy F."/>
            <person name="Fuh T."/>
            <person name="Niatou-Singa F.S."/>
            <person name="Gouil Q."/>
            <person name="Baker L."/>
            <person name="Ritchie M.E."/>
            <person name="Jex A.R."/>
            <person name="Gazzola D."/>
            <person name="Li H."/>
            <person name="Toshio Fujiwara R."/>
            <person name="Zhan B."/>
            <person name="Aroian R.V."/>
            <person name="Pafco B."/>
            <person name="Schwarz E.M."/>
        </authorList>
    </citation>
    <scope>NUCLEOTIDE SEQUENCE [LARGE SCALE GENOMIC DNA]</scope>
    <source>
        <strain evidence="7 8">Aroian</strain>
        <tissue evidence="7">Whole animal</tissue>
    </source>
</reference>
<dbReference type="EMBL" id="JAVFWL010000006">
    <property type="protein sequence ID" value="KAK6759562.1"/>
    <property type="molecule type" value="Genomic_DNA"/>
</dbReference>
<feature type="transmembrane region" description="Helical" evidence="5">
    <location>
        <begin position="12"/>
        <end position="33"/>
    </location>
</feature>
<feature type="transmembrane region" description="Helical" evidence="5">
    <location>
        <begin position="131"/>
        <end position="151"/>
    </location>
</feature>
<keyword evidence="2 5" id="KW-0812">Transmembrane</keyword>
<evidence type="ECO:0000259" key="6">
    <source>
        <dbReference type="PROSITE" id="PS50262"/>
    </source>
</evidence>
<feature type="transmembrane region" description="Helical" evidence="5">
    <location>
        <begin position="221"/>
        <end position="244"/>
    </location>
</feature>
<dbReference type="InterPro" id="IPR019426">
    <property type="entry name" value="7TM_GPCR_serpentine_rcpt_Srv"/>
</dbReference>
<dbReference type="InterPro" id="IPR017452">
    <property type="entry name" value="GPCR_Rhodpsn_7TM"/>
</dbReference>
<evidence type="ECO:0000256" key="3">
    <source>
        <dbReference type="ARBA" id="ARBA00022989"/>
    </source>
</evidence>
<accession>A0ABR1EA30</accession>
<dbReference type="Pfam" id="PF10323">
    <property type="entry name" value="7TM_GPCR_Srv"/>
    <property type="match status" value="1"/>
</dbReference>
<evidence type="ECO:0000313" key="8">
    <source>
        <dbReference type="Proteomes" id="UP001303046"/>
    </source>
</evidence>
<dbReference type="PANTHER" id="PTHR31748">
    <property type="entry name" value="SERPENTINE RECEPTOR, CLASS V"/>
    <property type="match status" value="1"/>
</dbReference>
<proteinExistence type="predicted"/>
<dbReference type="PROSITE" id="PS50262">
    <property type="entry name" value="G_PROTEIN_RECEP_F1_2"/>
    <property type="match status" value="1"/>
</dbReference>